<feature type="region of interest" description="Disordered" evidence="1">
    <location>
        <begin position="271"/>
        <end position="292"/>
    </location>
</feature>
<gene>
    <name evidence="2" type="ORF">ACFOVU_01035</name>
</gene>
<comment type="caution">
    <text evidence="2">The sequence shown here is derived from an EMBL/GenBank/DDBJ whole genome shotgun (WGS) entry which is preliminary data.</text>
</comment>
<protein>
    <submittedName>
        <fullName evidence="2">Uncharacterized protein</fullName>
    </submittedName>
</protein>
<evidence type="ECO:0000313" key="2">
    <source>
        <dbReference type="EMBL" id="MFC3994482.1"/>
    </source>
</evidence>
<feature type="region of interest" description="Disordered" evidence="1">
    <location>
        <begin position="197"/>
        <end position="217"/>
    </location>
</feature>
<dbReference type="RefSeq" id="WP_378529352.1">
    <property type="nucleotide sequence ID" value="NZ_JBHSBH010000002.1"/>
</dbReference>
<dbReference type="Gene3D" id="3.30.70.1900">
    <property type="match status" value="1"/>
</dbReference>
<organism evidence="2 3">
    <name type="scientific">Nocardiopsis sediminis</name>
    <dbReference type="NCBI Taxonomy" id="1778267"/>
    <lineage>
        <taxon>Bacteria</taxon>
        <taxon>Bacillati</taxon>
        <taxon>Actinomycetota</taxon>
        <taxon>Actinomycetes</taxon>
        <taxon>Streptosporangiales</taxon>
        <taxon>Nocardiopsidaceae</taxon>
        <taxon>Nocardiopsis</taxon>
    </lineage>
</organism>
<name>A0ABV8FHP1_9ACTN</name>
<feature type="compositionally biased region" description="Basic residues" evidence="1">
    <location>
        <begin position="275"/>
        <end position="289"/>
    </location>
</feature>
<proteinExistence type="predicted"/>
<keyword evidence="3" id="KW-1185">Reference proteome</keyword>
<accession>A0ABV8FHP1</accession>
<evidence type="ECO:0000313" key="3">
    <source>
        <dbReference type="Proteomes" id="UP001595847"/>
    </source>
</evidence>
<dbReference type="Proteomes" id="UP001595847">
    <property type="component" value="Unassembled WGS sequence"/>
</dbReference>
<dbReference type="EMBL" id="JBHSBH010000002">
    <property type="protein sequence ID" value="MFC3994482.1"/>
    <property type="molecule type" value="Genomic_DNA"/>
</dbReference>
<evidence type="ECO:0000256" key="1">
    <source>
        <dbReference type="SAM" id="MobiDB-lite"/>
    </source>
</evidence>
<sequence>MPRRWTLVLRDHADAARPVRAVDCHGLLNSWWPQPGPEHGAAKKWAMNGWPQPIADRLWVWSLTWLDDESPPGTDPADLIGRVQRVGDHLFEPLSVTAVHARGYAAILAHPQRAPVSATLHTLSPVVSLARNYDGEDSFQAWPGPRLLFGVVHRTSGGVLGGSGAVGAVARFAPREIAEPWLRRIDDVTARLRRAPDDSAPIRATEHPGPAGRTVPGWEGGLRLSLPHGSDGERLSDFGALLELIELTGVGKYTAQGFGALRVDTLTTGREVAAGRRRPPARDRRRSRPPRPVYAEYQEQEFDGLLFD</sequence>
<reference evidence="3" key="1">
    <citation type="journal article" date="2019" name="Int. J. Syst. Evol. Microbiol.">
        <title>The Global Catalogue of Microorganisms (GCM) 10K type strain sequencing project: providing services to taxonomists for standard genome sequencing and annotation.</title>
        <authorList>
            <consortium name="The Broad Institute Genomics Platform"/>
            <consortium name="The Broad Institute Genome Sequencing Center for Infectious Disease"/>
            <person name="Wu L."/>
            <person name="Ma J."/>
        </authorList>
    </citation>
    <scope>NUCLEOTIDE SEQUENCE [LARGE SCALE GENOMIC DNA]</scope>
    <source>
        <strain evidence="3">TBRC 1826</strain>
    </source>
</reference>